<evidence type="ECO:0000313" key="4">
    <source>
        <dbReference type="Proteomes" id="UP000434957"/>
    </source>
</evidence>
<protein>
    <recommendedName>
        <fullName evidence="6">OTU domain-containing protein</fullName>
    </recommendedName>
</protein>
<evidence type="ECO:0008006" key="6">
    <source>
        <dbReference type="Google" id="ProtNLM"/>
    </source>
</evidence>
<feature type="region of interest" description="Disordered" evidence="1">
    <location>
        <begin position="447"/>
        <end position="571"/>
    </location>
</feature>
<proteinExistence type="predicted"/>
<feature type="compositionally biased region" description="Low complexity" evidence="1">
    <location>
        <begin position="527"/>
        <end position="552"/>
    </location>
</feature>
<feature type="compositionally biased region" description="Polar residues" evidence="1">
    <location>
        <begin position="695"/>
        <end position="704"/>
    </location>
</feature>
<reference evidence="3 4" key="1">
    <citation type="submission" date="2018-08" db="EMBL/GenBank/DDBJ databases">
        <title>Genomic investigation of the strawberry pathogen Phytophthora fragariae indicates pathogenicity is determined by transcriptional variation in three key races.</title>
        <authorList>
            <person name="Adams T.M."/>
            <person name="Armitage A.D."/>
            <person name="Sobczyk M.K."/>
            <person name="Bates H.J."/>
            <person name="Dunwell J.M."/>
            <person name="Nellist C.F."/>
            <person name="Harrison R.J."/>
        </authorList>
    </citation>
    <scope>NUCLEOTIDE SEQUENCE [LARGE SCALE GENOMIC DNA]</scope>
    <source>
        <strain evidence="2 5">SCRP324</strain>
        <strain evidence="3 4">SCRP333</strain>
    </source>
</reference>
<feature type="region of interest" description="Disordered" evidence="1">
    <location>
        <begin position="591"/>
        <end position="618"/>
    </location>
</feature>
<evidence type="ECO:0000313" key="3">
    <source>
        <dbReference type="EMBL" id="KAE9303690.1"/>
    </source>
</evidence>
<name>A0A6A4DCA9_9STRA</name>
<gene>
    <name evidence="2" type="ORF">PR002_g21225</name>
    <name evidence="3" type="ORF">PR003_g21943</name>
</gene>
<evidence type="ECO:0000256" key="1">
    <source>
        <dbReference type="SAM" id="MobiDB-lite"/>
    </source>
</evidence>
<dbReference type="OrthoDB" id="127577at2759"/>
<dbReference type="Proteomes" id="UP000435112">
    <property type="component" value="Unassembled WGS sequence"/>
</dbReference>
<keyword evidence="4" id="KW-1185">Reference proteome</keyword>
<feature type="region of interest" description="Disordered" evidence="1">
    <location>
        <begin position="632"/>
        <end position="726"/>
    </location>
</feature>
<evidence type="ECO:0000313" key="5">
    <source>
        <dbReference type="Proteomes" id="UP000435112"/>
    </source>
</evidence>
<accession>A0A6A4DCA9</accession>
<sequence>MLVTTPSDAQGRKGSTERNAISGLTTEAQPSPVPDSTGANPLVSYAAAVQHGRTQERRGRVKPPANIAGTWSPRERKLLLSTLAQDWEASSTPVDTPEQALLRTVALAPSKVHANNALRERSKPETDTLLQYLDKTLELPHPPNFAKATLPLLQRAMLEQFHEKHCEVMLTADISPRARLRRSMTHNSIFAQLHAANADSAAGRSMIARLLEDVKRLHFDGLHTLTFVSNSERIAQLYLGIALRLNGTCIELEDTTDDPDSGTYRQARLRRQYSVRVYGVDDLGLVVLLAALGRLGGVDVVDAERSRVGASEIVDNGYFLLRFNTDTCPDMLRGVTKLKIHGRLITLHHHVIYQRLPCTRCYAPYHTTGFCKAKPGQVITQQAKFLRTYRGPLPSYHVGTATQYRHTDEESLTTFLTTLHQELTGETVVTGEGAIPPPVAELLRTEREPDQPHSPLTHVTESARASAEDGSGATAADTPRENNTDGFTVVTRRQRRNRSGESHTPAERGPASGTADGSTTGAQRPGAKTAAAPSATKSQAAASARRAFPPTATNGRPAGATARPKAKNKATAYAKFKQDHAMGRYTLLADPEEDGTASSDVDAQDEAPYAYPPPSPEAAPAAIEELRRSLHTGGSATPRRTGHEESSGSSQSPAAAEVQLRDDETVLSSYLGSSPPSSPRSPATTPGSSAPFSLVSGQELSTSPMEVDTHEPETEADGTDDLTEDMATNGVAEDPSLSQDGFSIERVKLAPGMPQQLPVFLLPFQGALTTVPANGQCAYAALYATMTTLREPKLNFTPDVVKGANAVKRSIYTLMLANLAHDVACNVVDSCHELKRLYPSQPAPTDMAAATAALYTHYTQERTRTVNSPIPSDFWVGPEVLRAMAQYLREPIFVLDVNQHNDAHVQRYYYSDYTLPNGDVHETGCGGAMDDTTAKTMLGHYARLHVMPVFLVLKRHEGHFYGVNHGEIATKWQAEGDLAFTQENCVNHSWYPDVVAHIEYSQGLLAQVDFLNDDEATNTIIIGAMERRARLDVVHDRLNLGRMDRDPYDIAILDGVLKAEADKLHALAGTGGGSAHPTGTIVAPDGDSARRNPISAQGKVARSTLERILDAINADPELVSDRAKLRHLNEENLSAIKVWLRRGHTQPRQPQFHGGTDDFLPLMTWLVMHRTALHDLLQFVPYPELIAKFLPREMLLRWGELELYDLQIATMRQLVNHEEVPIPAKEYCRSWVAACTTEDGSTRDRQLAKDPQRWLRLRGLYTAAPMCSCPPGVAEDCWRVLHTLPHVVWAWSVTPWGTYPRTQLGSIYQVHPAVQQACEKIVDKDEWGATVMLPSGVTWEDRLVAMATGLAATAQY</sequence>
<dbReference type="EMBL" id="QXFU01002117">
    <property type="protein sequence ID" value="KAE8990194.1"/>
    <property type="molecule type" value="Genomic_DNA"/>
</dbReference>
<comment type="caution">
    <text evidence="3">The sequence shown here is derived from an EMBL/GenBank/DDBJ whole genome shotgun (WGS) entry which is preliminary data.</text>
</comment>
<dbReference type="Proteomes" id="UP000434957">
    <property type="component" value="Unassembled WGS sequence"/>
</dbReference>
<feature type="compositionally biased region" description="Low complexity" evidence="1">
    <location>
        <begin position="667"/>
        <end position="693"/>
    </location>
</feature>
<evidence type="ECO:0000313" key="2">
    <source>
        <dbReference type="EMBL" id="KAE8990194.1"/>
    </source>
</evidence>
<feature type="compositionally biased region" description="Polar residues" evidence="1">
    <location>
        <begin position="17"/>
        <end position="29"/>
    </location>
</feature>
<feature type="compositionally biased region" description="Acidic residues" evidence="1">
    <location>
        <begin position="714"/>
        <end position="724"/>
    </location>
</feature>
<organism evidence="3 4">
    <name type="scientific">Phytophthora rubi</name>
    <dbReference type="NCBI Taxonomy" id="129364"/>
    <lineage>
        <taxon>Eukaryota</taxon>
        <taxon>Sar</taxon>
        <taxon>Stramenopiles</taxon>
        <taxon>Oomycota</taxon>
        <taxon>Peronosporomycetes</taxon>
        <taxon>Peronosporales</taxon>
        <taxon>Peronosporaceae</taxon>
        <taxon>Phytophthora</taxon>
    </lineage>
</organism>
<feature type="region of interest" description="Disordered" evidence="1">
    <location>
        <begin position="50"/>
        <end position="69"/>
    </location>
</feature>
<feature type="region of interest" description="Disordered" evidence="1">
    <location>
        <begin position="1"/>
        <end position="40"/>
    </location>
</feature>
<dbReference type="EMBL" id="QXFT01002114">
    <property type="protein sequence ID" value="KAE9303690.1"/>
    <property type="molecule type" value="Genomic_DNA"/>
</dbReference>